<proteinExistence type="predicted"/>
<feature type="domain" description="SnoaL-like" evidence="1">
    <location>
        <begin position="10"/>
        <end position="122"/>
    </location>
</feature>
<dbReference type="PANTHER" id="PTHR38436:SF1">
    <property type="entry name" value="ESTER CYCLASE"/>
    <property type="match status" value="1"/>
</dbReference>
<dbReference type="InterPro" id="IPR009959">
    <property type="entry name" value="Cyclase_SnoaL-like"/>
</dbReference>
<dbReference type="Pfam" id="PF12680">
    <property type="entry name" value="SnoaL_2"/>
    <property type="match status" value="1"/>
</dbReference>
<dbReference type="RefSeq" id="WP_168488558.1">
    <property type="nucleotide sequence ID" value="NZ_JAAZSQ010000023.1"/>
</dbReference>
<dbReference type="InterPro" id="IPR037401">
    <property type="entry name" value="SnoaL-like"/>
</dbReference>
<evidence type="ECO:0000313" key="2">
    <source>
        <dbReference type="EMBL" id="NKX56353.1"/>
    </source>
</evidence>
<dbReference type="Proteomes" id="UP000544090">
    <property type="component" value="Unassembled WGS sequence"/>
</dbReference>
<dbReference type="CDD" id="cd00531">
    <property type="entry name" value="NTF2_like"/>
    <property type="match status" value="1"/>
</dbReference>
<protein>
    <submittedName>
        <fullName evidence="2">Nuclear transport factor 2 family protein</fullName>
    </submittedName>
</protein>
<dbReference type="AlphaFoldDB" id="A0A7X6K729"/>
<evidence type="ECO:0000313" key="3">
    <source>
        <dbReference type="Proteomes" id="UP000544090"/>
    </source>
</evidence>
<sequence length="146" mass="15922">MGEAREVMDRMTAAMTSNDTAALAACYAEDAVASAPDQSEIKGREAISSYLSQMGQAFPDAAYEPMDMHEAGNVAIDEGYFTGTNTGELQLPTGEIVPPTGRQIRLRTCDVARVEGGVITSHHFYWDQMEFLEQLGLFPEPDPKTI</sequence>
<accession>A0A7X6K729</accession>
<gene>
    <name evidence="2" type="ORF">HGG74_17845</name>
</gene>
<dbReference type="EMBL" id="JAAZSQ010000023">
    <property type="protein sequence ID" value="NKX56353.1"/>
    <property type="molecule type" value="Genomic_DNA"/>
</dbReference>
<comment type="caution">
    <text evidence="2">The sequence shown here is derived from an EMBL/GenBank/DDBJ whole genome shotgun (WGS) entry which is preliminary data.</text>
</comment>
<keyword evidence="3" id="KW-1185">Reference proteome</keyword>
<organism evidence="2 3">
    <name type="scientific">Arthrobacter mobilis</name>
    <dbReference type="NCBI Taxonomy" id="2724944"/>
    <lineage>
        <taxon>Bacteria</taxon>
        <taxon>Bacillati</taxon>
        <taxon>Actinomycetota</taxon>
        <taxon>Actinomycetes</taxon>
        <taxon>Micrococcales</taxon>
        <taxon>Micrococcaceae</taxon>
        <taxon>Arthrobacter</taxon>
    </lineage>
</organism>
<dbReference type="Gene3D" id="3.10.450.50">
    <property type="match status" value="1"/>
</dbReference>
<name>A0A7X6K729_9MICC</name>
<dbReference type="SUPFAM" id="SSF54427">
    <property type="entry name" value="NTF2-like"/>
    <property type="match status" value="1"/>
</dbReference>
<dbReference type="GO" id="GO:0030638">
    <property type="term" value="P:polyketide metabolic process"/>
    <property type="evidence" value="ECO:0007669"/>
    <property type="project" value="InterPro"/>
</dbReference>
<dbReference type="PANTHER" id="PTHR38436">
    <property type="entry name" value="POLYKETIDE CYCLASE SNOAL-LIKE DOMAIN"/>
    <property type="match status" value="1"/>
</dbReference>
<evidence type="ECO:0000259" key="1">
    <source>
        <dbReference type="Pfam" id="PF12680"/>
    </source>
</evidence>
<reference evidence="2 3" key="1">
    <citation type="submission" date="2020-04" db="EMBL/GenBank/DDBJ databases">
        <title>Arthrobacter sp. nov.</title>
        <authorList>
            <person name="Liu S."/>
        </authorList>
    </citation>
    <scope>NUCLEOTIDE SEQUENCE [LARGE SCALE GENOMIC DNA]</scope>
    <source>
        <strain evidence="2 3">E918</strain>
    </source>
</reference>
<dbReference type="InterPro" id="IPR032710">
    <property type="entry name" value="NTF2-like_dom_sf"/>
</dbReference>